<proteinExistence type="predicted"/>
<name>A0A6P1NJ42_9MICC</name>
<accession>A0A6P1NJ42</accession>
<sequence length="48" mass="5406">MTRTRRTNSNPTDAYHGVPPLDQLPADLVKVIQEVRDLLHVSVPRTTP</sequence>
<keyword evidence="3" id="KW-1185">Reference proteome</keyword>
<feature type="region of interest" description="Disordered" evidence="1">
    <location>
        <begin position="1"/>
        <end position="20"/>
    </location>
</feature>
<evidence type="ECO:0000313" key="3">
    <source>
        <dbReference type="Proteomes" id="UP000464186"/>
    </source>
</evidence>
<reference evidence="2 3" key="1">
    <citation type="submission" date="2020-01" db="EMBL/GenBank/DDBJ databases">
        <title>Pseudarthrobacter psychrotolerans sp. nov., isolated from antarctic soil.</title>
        <authorList>
            <person name="Shin Y."/>
            <person name="Park W."/>
        </authorList>
    </citation>
    <scope>NUCLEOTIDE SEQUENCE [LARGE SCALE GENOMIC DNA]</scope>
    <source>
        <strain evidence="2 3">YJ56</strain>
    </source>
</reference>
<organism evidence="2 3">
    <name type="scientific">Pseudarthrobacter psychrotolerans</name>
    <dbReference type="NCBI Taxonomy" id="2697569"/>
    <lineage>
        <taxon>Bacteria</taxon>
        <taxon>Bacillati</taxon>
        <taxon>Actinomycetota</taxon>
        <taxon>Actinomycetes</taxon>
        <taxon>Micrococcales</taxon>
        <taxon>Micrococcaceae</taxon>
        <taxon>Pseudarthrobacter</taxon>
    </lineage>
</organism>
<protein>
    <submittedName>
        <fullName evidence="2">Uncharacterized protein</fullName>
    </submittedName>
</protein>
<evidence type="ECO:0000256" key="1">
    <source>
        <dbReference type="SAM" id="MobiDB-lite"/>
    </source>
</evidence>
<dbReference type="EMBL" id="CP047898">
    <property type="protein sequence ID" value="QHK18817.1"/>
    <property type="molecule type" value="Genomic_DNA"/>
</dbReference>
<dbReference type="Proteomes" id="UP000464186">
    <property type="component" value="Chromosome"/>
</dbReference>
<gene>
    <name evidence="2" type="ORF">GU243_02415</name>
</gene>
<dbReference type="AlphaFoldDB" id="A0A6P1NJ42"/>
<dbReference type="KEGG" id="psey:GU243_02415"/>
<evidence type="ECO:0000313" key="2">
    <source>
        <dbReference type="EMBL" id="QHK18817.1"/>
    </source>
</evidence>